<evidence type="ECO:0000313" key="3">
    <source>
        <dbReference type="Proteomes" id="UP000321903"/>
    </source>
</evidence>
<dbReference type="EMBL" id="VORZ01000002">
    <property type="protein sequence ID" value="TXD96866.1"/>
    <property type="molecule type" value="Genomic_DNA"/>
</dbReference>
<gene>
    <name evidence="2" type="ORF">ES754_07495</name>
</gene>
<protein>
    <submittedName>
        <fullName evidence="2">Uncharacterized protein</fullName>
    </submittedName>
</protein>
<sequence length="328" mass="36494">MMFHFLTPTPDTVSRNTATIHRKTRSDLWHESTVLAFLLAATLLISACQQQTDTTAEGTISQTTEQQRVEDNKPALQSESAAAHIAQFQPLYVTQMQGLQRRMQAEYESLQAADTADSDNVLPAINPDASTSVINSKSETQTTTARSVAPDNSATAETVIDTDNATTDNSASANTADNAEINVSTEVGERDLNVLKSLSLEVHEPKLFTEDQIIKNYQQAIEALYQPAADALSAKEADTLLNIATLVPQLFEHPEIAERLTIKSPALGRLIIQYQVWQQIEVQQALDMQQMERTQQQEFESLLAKFNDTIKGYDEQIAKYEQTLKEYQ</sequence>
<comment type="caution">
    <text evidence="2">The sequence shown here is derived from an EMBL/GenBank/DDBJ whole genome shotgun (WGS) entry which is preliminary data.</text>
</comment>
<proteinExistence type="predicted"/>
<reference evidence="2 3" key="1">
    <citation type="submission" date="2019-08" db="EMBL/GenBank/DDBJ databases">
        <title>Genome sequence of Psychrobacter frigidicola ACAM304 (type strain).</title>
        <authorList>
            <person name="Bowman J.P."/>
        </authorList>
    </citation>
    <scope>NUCLEOTIDE SEQUENCE [LARGE SCALE GENOMIC DNA]</scope>
    <source>
        <strain evidence="2 3">ACAM 304</strain>
    </source>
</reference>
<name>A0A5C7A0X1_9GAMM</name>
<evidence type="ECO:0000256" key="1">
    <source>
        <dbReference type="SAM" id="MobiDB-lite"/>
    </source>
</evidence>
<feature type="region of interest" description="Disordered" evidence="1">
    <location>
        <begin position="118"/>
        <end position="153"/>
    </location>
</feature>
<dbReference type="Proteomes" id="UP000321903">
    <property type="component" value="Unassembled WGS sequence"/>
</dbReference>
<dbReference type="OrthoDB" id="6660663at2"/>
<dbReference type="AlphaFoldDB" id="A0A5C7A0X1"/>
<feature type="compositionally biased region" description="Polar residues" evidence="1">
    <location>
        <begin position="128"/>
        <end position="153"/>
    </location>
</feature>
<accession>A0A5C7A0X1</accession>
<organism evidence="2 3">
    <name type="scientific">Psychrobacter frigidicola</name>
    <dbReference type="NCBI Taxonomy" id="45611"/>
    <lineage>
        <taxon>Bacteria</taxon>
        <taxon>Pseudomonadati</taxon>
        <taxon>Pseudomonadota</taxon>
        <taxon>Gammaproteobacteria</taxon>
        <taxon>Moraxellales</taxon>
        <taxon>Moraxellaceae</taxon>
        <taxon>Psychrobacter</taxon>
    </lineage>
</organism>
<evidence type="ECO:0000313" key="2">
    <source>
        <dbReference type="EMBL" id="TXD96866.1"/>
    </source>
</evidence>
<keyword evidence="3" id="KW-1185">Reference proteome</keyword>